<evidence type="ECO:0000256" key="2">
    <source>
        <dbReference type="PROSITE-ProRule" id="PRU00335"/>
    </source>
</evidence>
<dbReference type="SUPFAM" id="SSF46689">
    <property type="entry name" value="Homeodomain-like"/>
    <property type="match status" value="1"/>
</dbReference>
<name>A0A940MWW5_9PROT</name>
<protein>
    <submittedName>
        <fullName evidence="5">TetR family transcriptional regulator</fullName>
    </submittedName>
</protein>
<dbReference type="GO" id="GO:0003700">
    <property type="term" value="F:DNA-binding transcription factor activity"/>
    <property type="evidence" value="ECO:0007669"/>
    <property type="project" value="TreeGrafter"/>
</dbReference>
<feature type="domain" description="HTH tetR-type" evidence="4">
    <location>
        <begin position="6"/>
        <end position="66"/>
    </location>
</feature>
<dbReference type="AlphaFoldDB" id="A0A940MWW5"/>
<dbReference type="EMBL" id="JAGIZA010000001">
    <property type="protein sequence ID" value="MBP0491240.1"/>
    <property type="molecule type" value="Genomic_DNA"/>
</dbReference>
<dbReference type="Pfam" id="PF00440">
    <property type="entry name" value="TetR_N"/>
    <property type="match status" value="1"/>
</dbReference>
<dbReference type="InterPro" id="IPR050109">
    <property type="entry name" value="HTH-type_TetR-like_transc_reg"/>
</dbReference>
<dbReference type="Proteomes" id="UP000677537">
    <property type="component" value="Unassembled WGS sequence"/>
</dbReference>
<dbReference type="Pfam" id="PF17937">
    <property type="entry name" value="TetR_C_28"/>
    <property type="match status" value="1"/>
</dbReference>
<dbReference type="InterPro" id="IPR001647">
    <property type="entry name" value="HTH_TetR"/>
</dbReference>
<feature type="DNA-binding region" description="H-T-H motif" evidence="2">
    <location>
        <begin position="29"/>
        <end position="48"/>
    </location>
</feature>
<dbReference type="InterPro" id="IPR009057">
    <property type="entry name" value="Homeodomain-like_sf"/>
</dbReference>
<feature type="region of interest" description="Disordered" evidence="3">
    <location>
        <begin position="185"/>
        <end position="234"/>
    </location>
</feature>
<dbReference type="Gene3D" id="1.10.357.10">
    <property type="entry name" value="Tetracycline Repressor, domain 2"/>
    <property type="match status" value="1"/>
</dbReference>
<evidence type="ECO:0000313" key="6">
    <source>
        <dbReference type="Proteomes" id="UP000677537"/>
    </source>
</evidence>
<accession>A0A940MWW5</accession>
<dbReference type="InterPro" id="IPR041479">
    <property type="entry name" value="TetR_CgmR_C"/>
</dbReference>
<dbReference type="PROSITE" id="PS50977">
    <property type="entry name" value="HTH_TETR_2"/>
    <property type="match status" value="1"/>
</dbReference>
<dbReference type="RefSeq" id="WP_209369718.1">
    <property type="nucleotide sequence ID" value="NZ_JAGIZA010000001.1"/>
</dbReference>
<keyword evidence="1 2" id="KW-0238">DNA-binding</keyword>
<dbReference type="PANTHER" id="PTHR30055:SF148">
    <property type="entry name" value="TETR-FAMILY TRANSCRIPTIONAL REGULATOR"/>
    <property type="match status" value="1"/>
</dbReference>
<evidence type="ECO:0000256" key="3">
    <source>
        <dbReference type="SAM" id="MobiDB-lite"/>
    </source>
</evidence>
<proteinExistence type="predicted"/>
<comment type="caution">
    <text evidence="5">The sequence shown here is derived from an EMBL/GenBank/DDBJ whole genome shotgun (WGS) entry which is preliminary data.</text>
</comment>
<reference evidence="5" key="1">
    <citation type="submission" date="2021-03" db="EMBL/GenBank/DDBJ databases">
        <authorList>
            <person name="So Y."/>
        </authorList>
    </citation>
    <scope>NUCLEOTIDE SEQUENCE</scope>
    <source>
        <strain evidence="5">SG15</strain>
    </source>
</reference>
<dbReference type="GO" id="GO:0000976">
    <property type="term" value="F:transcription cis-regulatory region binding"/>
    <property type="evidence" value="ECO:0007669"/>
    <property type="project" value="TreeGrafter"/>
</dbReference>
<keyword evidence="6" id="KW-1185">Reference proteome</keyword>
<sequence>MGRRPTIDRDKVLDLAEGILFAEGTRGLTIDAVAKAAGCSKGGLQSSFGTKNDLIAALMERWEREHDTRLAACIGASSCPVDALRGHIEISLAMTEASKARAAGLMAALIEARDHVAKTKTWYSERFSVLGLRTEEGRRARVALFAAEGAYMLRAFGLVQLGEEEWRILRQDILALLDGTPSGEAQDADARGWCPQAPPVGAPARASSEHRVSPEHRANTEHRASTGHEEKSLV</sequence>
<evidence type="ECO:0000256" key="1">
    <source>
        <dbReference type="ARBA" id="ARBA00023125"/>
    </source>
</evidence>
<feature type="compositionally biased region" description="Basic and acidic residues" evidence="3">
    <location>
        <begin position="207"/>
        <end position="234"/>
    </location>
</feature>
<evidence type="ECO:0000259" key="4">
    <source>
        <dbReference type="PROSITE" id="PS50977"/>
    </source>
</evidence>
<organism evidence="5 6">
    <name type="scientific">Roseomonas indoligenes</name>
    <dbReference type="NCBI Taxonomy" id="2820811"/>
    <lineage>
        <taxon>Bacteria</taxon>
        <taxon>Pseudomonadati</taxon>
        <taxon>Pseudomonadota</taxon>
        <taxon>Alphaproteobacteria</taxon>
        <taxon>Acetobacterales</taxon>
        <taxon>Roseomonadaceae</taxon>
        <taxon>Roseomonas</taxon>
    </lineage>
</organism>
<gene>
    <name evidence="5" type="ORF">J5Y10_00445</name>
</gene>
<dbReference type="PANTHER" id="PTHR30055">
    <property type="entry name" value="HTH-TYPE TRANSCRIPTIONAL REGULATOR RUTR"/>
    <property type="match status" value="1"/>
</dbReference>
<evidence type="ECO:0000313" key="5">
    <source>
        <dbReference type="EMBL" id="MBP0491240.1"/>
    </source>
</evidence>